<sequence length="157" mass="17907">MVFNEKIVNPAELRHVEGKIELYWIYTSGEAGDAFFKKLRDEGRFLAAKCRKCGHVFFPPRLYCEFDFSDTEFVEISGEGCVKAFSVVSYDADGNRMEKPEIYAIIEIDGTDGSIIHLLSEVEPETVEIGMKVQPVLKPEEEREGRITDILYFKPVS</sequence>
<dbReference type="InterPro" id="IPR002878">
    <property type="entry name" value="ChsH2_C"/>
</dbReference>
<dbReference type="Gene3D" id="2.40.50.140">
    <property type="entry name" value="Nucleic acid-binding proteins"/>
    <property type="match status" value="1"/>
</dbReference>
<reference evidence="3 4" key="1">
    <citation type="submission" date="2021-11" db="EMBL/GenBank/DDBJ databases">
        <title>Whole genome of Geoglobus acetivorans.</title>
        <authorList>
            <person name="Liu D."/>
        </authorList>
    </citation>
    <scope>NUCLEOTIDE SEQUENCE [LARGE SCALE GENOMIC DNA]</scope>
    <source>
        <strain evidence="3 4">SBH6</strain>
    </source>
</reference>
<dbReference type="Pfam" id="PF12172">
    <property type="entry name" value="zf-ChsH2"/>
    <property type="match status" value="1"/>
</dbReference>
<dbReference type="PANTHER" id="PTHR34075">
    <property type="entry name" value="BLR3430 PROTEIN"/>
    <property type="match status" value="1"/>
</dbReference>
<dbReference type="InterPro" id="IPR022002">
    <property type="entry name" value="ChsH2_Znr"/>
</dbReference>
<name>A0ABZ3H488_GEOAI</name>
<feature type="domain" description="ChsH2 rubredoxin-like zinc ribbon" evidence="2">
    <location>
        <begin position="40"/>
        <end position="70"/>
    </location>
</feature>
<dbReference type="RefSeq" id="WP_193808303.1">
    <property type="nucleotide sequence ID" value="NZ_CP087714.1"/>
</dbReference>
<dbReference type="InterPro" id="IPR052513">
    <property type="entry name" value="Thioester_dehydratase-like"/>
</dbReference>
<proteinExistence type="predicted"/>
<dbReference type="InterPro" id="IPR012340">
    <property type="entry name" value="NA-bd_OB-fold"/>
</dbReference>
<evidence type="ECO:0000259" key="1">
    <source>
        <dbReference type="Pfam" id="PF01796"/>
    </source>
</evidence>
<gene>
    <name evidence="3" type="ORF">LPQ35_08215</name>
</gene>
<evidence type="ECO:0000259" key="2">
    <source>
        <dbReference type="Pfam" id="PF12172"/>
    </source>
</evidence>
<keyword evidence="4" id="KW-1185">Reference proteome</keyword>
<protein>
    <submittedName>
        <fullName evidence="3">Zn-ribbon domain-containing OB-fold protein</fullName>
    </submittedName>
</protein>
<dbReference type="PANTHER" id="PTHR34075:SF4">
    <property type="entry name" value="DUF35 DOMAIN-CONTAINING PROTEIN"/>
    <property type="match status" value="1"/>
</dbReference>
<dbReference type="SUPFAM" id="SSF50249">
    <property type="entry name" value="Nucleic acid-binding proteins"/>
    <property type="match status" value="1"/>
</dbReference>
<dbReference type="EMBL" id="CP087714">
    <property type="protein sequence ID" value="XAT63237.1"/>
    <property type="molecule type" value="Genomic_DNA"/>
</dbReference>
<evidence type="ECO:0000313" key="4">
    <source>
        <dbReference type="Proteomes" id="UP001492541"/>
    </source>
</evidence>
<organism evidence="3 4">
    <name type="scientific">Geoglobus acetivorans</name>
    <dbReference type="NCBI Taxonomy" id="565033"/>
    <lineage>
        <taxon>Archaea</taxon>
        <taxon>Methanobacteriati</taxon>
        <taxon>Methanobacteriota</taxon>
        <taxon>Archaeoglobi</taxon>
        <taxon>Archaeoglobales</taxon>
        <taxon>Archaeoglobaceae</taxon>
        <taxon>Geoglobus</taxon>
    </lineage>
</organism>
<evidence type="ECO:0000313" key="3">
    <source>
        <dbReference type="EMBL" id="XAT63237.1"/>
    </source>
</evidence>
<dbReference type="GeneID" id="90449666"/>
<dbReference type="Pfam" id="PF01796">
    <property type="entry name" value="OB_ChsH2_C"/>
    <property type="match status" value="1"/>
</dbReference>
<accession>A0ABZ3H488</accession>
<dbReference type="Gene3D" id="6.10.30.10">
    <property type="match status" value="1"/>
</dbReference>
<dbReference type="Proteomes" id="UP001492541">
    <property type="component" value="Chromosome"/>
</dbReference>
<feature type="domain" description="ChsH2 C-terminal OB-fold" evidence="1">
    <location>
        <begin position="74"/>
        <end position="137"/>
    </location>
</feature>